<dbReference type="AlphaFoldDB" id="A0A6F8XLJ4"/>
<accession>A0A6F8XLJ4</accession>
<name>A0A6F8XLJ4_9ACTN</name>
<dbReference type="Proteomes" id="UP000502508">
    <property type="component" value="Chromosome"/>
</dbReference>
<sequence>MRISATVSGLLPGERCRLLVRTVTGERILAGGWVVSPAAPRDDAVTVQATALVAPEDIAAIQVENTEGVLLASVPA</sequence>
<dbReference type="EMBL" id="AP022870">
    <property type="protein sequence ID" value="BCB74677.1"/>
    <property type="molecule type" value="Genomic_DNA"/>
</dbReference>
<dbReference type="KEGG" id="pfla:Pflav_010870"/>
<evidence type="ECO:0000313" key="1">
    <source>
        <dbReference type="EMBL" id="BCB74677.1"/>
    </source>
</evidence>
<gene>
    <name evidence="1" type="ORF">Pflav_010870</name>
</gene>
<proteinExistence type="predicted"/>
<organism evidence="1 2">
    <name type="scientific">Phytohabitans flavus</name>
    <dbReference type="NCBI Taxonomy" id="1076124"/>
    <lineage>
        <taxon>Bacteria</taxon>
        <taxon>Bacillati</taxon>
        <taxon>Actinomycetota</taxon>
        <taxon>Actinomycetes</taxon>
        <taxon>Micromonosporales</taxon>
        <taxon>Micromonosporaceae</taxon>
    </lineage>
</organism>
<evidence type="ECO:0000313" key="2">
    <source>
        <dbReference type="Proteomes" id="UP000502508"/>
    </source>
</evidence>
<keyword evidence="2" id="KW-1185">Reference proteome</keyword>
<reference evidence="1 2" key="1">
    <citation type="submission" date="2020-03" db="EMBL/GenBank/DDBJ databases">
        <title>Whole genome shotgun sequence of Phytohabitans flavus NBRC 107702.</title>
        <authorList>
            <person name="Komaki H."/>
            <person name="Tamura T."/>
        </authorList>
    </citation>
    <scope>NUCLEOTIDE SEQUENCE [LARGE SCALE GENOMIC DNA]</scope>
    <source>
        <strain evidence="1 2">NBRC 107702</strain>
    </source>
</reference>
<reference evidence="1 2" key="2">
    <citation type="submission" date="2020-03" db="EMBL/GenBank/DDBJ databases">
        <authorList>
            <person name="Ichikawa N."/>
            <person name="Kimura A."/>
            <person name="Kitahashi Y."/>
            <person name="Uohara A."/>
        </authorList>
    </citation>
    <scope>NUCLEOTIDE SEQUENCE [LARGE SCALE GENOMIC DNA]</scope>
    <source>
        <strain evidence="1 2">NBRC 107702</strain>
    </source>
</reference>
<protein>
    <submittedName>
        <fullName evidence="1">Uncharacterized protein</fullName>
    </submittedName>
</protein>